<dbReference type="Pfam" id="PF01987">
    <property type="entry name" value="AIM24"/>
    <property type="match status" value="1"/>
</dbReference>
<dbReference type="Proteomes" id="UP000182373">
    <property type="component" value="Chromosome"/>
</dbReference>
<dbReference type="InterPro" id="IPR036983">
    <property type="entry name" value="AIM24_sf"/>
</dbReference>
<dbReference type="InterPro" id="IPR002838">
    <property type="entry name" value="AIM24"/>
</dbReference>
<feature type="region of interest" description="Disordered" evidence="1">
    <location>
        <begin position="300"/>
        <end position="324"/>
    </location>
</feature>
<feature type="compositionally biased region" description="Polar residues" evidence="1">
    <location>
        <begin position="309"/>
        <end position="318"/>
    </location>
</feature>
<dbReference type="SUPFAM" id="SSF51219">
    <property type="entry name" value="TRAP-like"/>
    <property type="match status" value="1"/>
</dbReference>
<evidence type="ECO:0000313" key="2">
    <source>
        <dbReference type="EMBL" id="APH54892.1"/>
    </source>
</evidence>
<reference evidence="3" key="1">
    <citation type="submission" date="2016-11" db="EMBL/GenBank/DDBJ databases">
        <title>Comparative genomic and phenotypic analysis of Granulibacter bethesdensis clinical isolates from patients with chronic granulomatous disease.</title>
        <authorList>
            <person name="Zarember K.A."/>
            <person name="Porcella S.F."/>
            <person name="Chu J."/>
            <person name="Ding L."/>
            <person name="Dahlstrom E."/>
            <person name="Barbian K."/>
            <person name="Martens C."/>
            <person name="Sykora L."/>
            <person name="Kramer S."/>
            <person name="Pettinato A.M."/>
            <person name="Hong H."/>
            <person name="Wald G."/>
            <person name="Berg L.J."/>
            <person name="Rogge L.S."/>
            <person name="Greenberg D.E."/>
            <person name="Falcone E.L."/>
            <person name="Neves J.F."/>
            <person name="Simoes M.J."/>
            <person name="Casal M."/>
            <person name="Rodriguez-Lopez F.C."/>
            <person name="Zelazny A."/>
            <person name="Gallin J.I."/>
            <person name="Holland S.M."/>
        </authorList>
    </citation>
    <scope>NUCLEOTIDE SEQUENCE [LARGE SCALE GENOMIC DNA]</scope>
    <source>
        <strain evidence="3">NIH9.1</strain>
    </source>
</reference>
<dbReference type="PANTHER" id="PTHR43657:SF1">
    <property type="entry name" value="ALTERED INHERITANCE OF MITOCHONDRIA PROTEIN 24, MITOCHONDRIAL"/>
    <property type="match status" value="1"/>
</dbReference>
<protein>
    <submittedName>
        <fullName evidence="2">Uncharacterized protein</fullName>
    </submittedName>
</protein>
<gene>
    <name evidence="2" type="ORF">GbCGDNIH9_8598</name>
</gene>
<name>A0AAC9KD87_9PROT</name>
<evidence type="ECO:0000256" key="1">
    <source>
        <dbReference type="SAM" id="MobiDB-lite"/>
    </source>
</evidence>
<proteinExistence type="predicted"/>
<dbReference type="PANTHER" id="PTHR43657">
    <property type="entry name" value="TRYPTOPHAN RNA-BINDING ATTENUATOR PROTEIN-LIKE PROTEIN"/>
    <property type="match status" value="1"/>
</dbReference>
<organism evidence="2 3">
    <name type="scientific">Granulibacter bethesdensis</name>
    <dbReference type="NCBI Taxonomy" id="364410"/>
    <lineage>
        <taxon>Bacteria</taxon>
        <taxon>Pseudomonadati</taxon>
        <taxon>Pseudomonadota</taxon>
        <taxon>Alphaproteobacteria</taxon>
        <taxon>Acetobacterales</taxon>
        <taxon>Acetobacteraceae</taxon>
        <taxon>Granulibacter</taxon>
    </lineage>
</organism>
<dbReference type="InterPro" id="IPR016031">
    <property type="entry name" value="Trp_RNA-bd_attenuator-like_dom"/>
</dbReference>
<evidence type="ECO:0000313" key="3">
    <source>
        <dbReference type="Proteomes" id="UP000182373"/>
    </source>
</evidence>
<dbReference type="RefSeq" id="WP_081368919.1">
    <property type="nucleotide sequence ID" value="NZ_CP018191.1"/>
</dbReference>
<dbReference type="Gene3D" id="3.60.160.10">
    <property type="entry name" value="Mitochondrial biogenesis AIM24"/>
    <property type="match status" value="1"/>
</dbReference>
<dbReference type="EMBL" id="CP018191">
    <property type="protein sequence ID" value="APH54892.1"/>
    <property type="molecule type" value="Genomic_DNA"/>
</dbReference>
<accession>A0AAC9KD87</accession>
<dbReference type="AlphaFoldDB" id="A0AAC9KD87"/>
<sequence length="324" mass="35445">MKKRLFYIYFILKKLLSIWNGTHRSNPKIEMTGLPMSTFFQTSFGSAEPEATRTTDFDFEIMGHEMQYVLINLAPGMSAIAEAGAMIFKDAAIQMETVFGDASSPSDSLWEKIANAGKRILGGATVFSTVFTNADPVHVSRVAFTAPVPGKIIPLRLADFGGTIICHKESFLCAQRGAHISIAFRQNILTGFFGGEGFILQKIDGSEWAFIHSGGNIYERDLEENEEIHVHPGSIAAFTQSIHFDVTPVSGIKSKFFGGQGFFFARLTGPGRVWLQSLPFSRMVAAMSTGVTAGVAVSGTTFENDKPTDNNTMPLSDNDSSDWR</sequence>